<evidence type="ECO:0000256" key="1">
    <source>
        <dbReference type="SAM" id="Coils"/>
    </source>
</evidence>
<accession>A0A381TN34</accession>
<feature type="transmembrane region" description="Helical" evidence="2">
    <location>
        <begin position="136"/>
        <end position="154"/>
    </location>
</feature>
<dbReference type="InterPro" id="IPR021280">
    <property type="entry name" value="TMEM260-like"/>
</dbReference>
<keyword evidence="2" id="KW-1133">Transmembrane helix</keyword>
<keyword evidence="2" id="KW-0472">Membrane</keyword>
<feature type="transmembrane region" description="Helical" evidence="2">
    <location>
        <begin position="408"/>
        <end position="426"/>
    </location>
</feature>
<proteinExistence type="predicted"/>
<feature type="transmembrane region" description="Helical" evidence="2">
    <location>
        <begin position="166"/>
        <end position="198"/>
    </location>
</feature>
<feature type="transmembrane region" description="Helical" evidence="2">
    <location>
        <begin position="67"/>
        <end position="91"/>
    </location>
</feature>
<feature type="transmembrane region" description="Helical" evidence="2">
    <location>
        <begin position="462"/>
        <end position="487"/>
    </location>
</feature>
<feature type="coiled-coil region" evidence="1">
    <location>
        <begin position="805"/>
        <end position="836"/>
    </location>
</feature>
<sequence length="989" mass="114352">MNRILAALVFLVSFIVYFDTMAPTVSYWDCGEFIAVSHTLGVPHPPGSPFFLLLGRVASMLPINEDIAFRVNILSPLSSAFAVMFLYLIIVQVVTHWRGKLESIMDALVAFGGGIVGSLTFAFTDSHWFNAVEAEVYAFSTFFTAIVVWLILHWSEKADEKGHERYILIIAYMIGLATGLHLLNLLTLPFVALIIYFRKYKFEWMSFGITVAITGGAFFVIHNVIVKGMPKIAAFIGVPSTGFLILVVFGGMVWAVANQKKLVSVALTSMVLVLIGYSTYALIFIRSNQNPGIDENDPETVEAFISYLEREQYGDVGMFPRRFKGIQPIHEVVGYPEGPGRQFSSAQRSDYRGYEPKKQWKYFWDYQIRKMYNRYFLWQFVGRGPAADPNVFTMGANNREDGIDLTQFGLPLAFVLGIIGMFYHAYRDERMAFSVMSLFIMTGYAVILYLNQDDPQPRERDYSYVGSFFAFSVWIGVGTAGISEWIANYIKNRELSKRFITLALILQIIFIPTAMASANYHSHDRSGNFVAWDYSYNILQSCEPHAVIFTNGDNDTFPLWYLQEVEKVRTDVAVVNLSLLNTPWYIKQWRDKRPKETRFITLRNRQIDQLTSSLQRWEKQKVKVPVFNDPENEEGFIEWEMKPTYGGQALRVQDMMIMRIINDAAWRIPIYFAVTVSQQNRIGLDQYMDMQGLTFQLKSHKTKPVDADRMYKNLMTDVGPATWSTQFNQADFNVTGPILSESKGNFDQSMIDDSYLNWSREYQPGYMFRNLGNEQVFFNKQTKRLLQNYRSAYMQLAVTYYMNYQRQDRKKKNRSKEKLADLKKKIIHTLDKMEQNIPENTISIQSEDLHYQVARIYGDLGEKESMKNIMEKLVNRENGRPLNRVEYANTFYKELDDTDRALMILEDMRANYLQMEGMVKTRGYSKKSVKKGEWARWQKAYPEIVSSLVFIYRENNRFTDAELILSDWVDRNPTDKNAKNMLDEVRSGG</sequence>
<organism evidence="3">
    <name type="scientific">marine metagenome</name>
    <dbReference type="NCBI Taxonomy" id="408172"/>
    <lineage>
        <taxon>unclassified sequences</taxon>
        <taxon>metagenomes</taxon>
        <taxon>ecological metagenomes</taxon>
    </lineage>
</organism>
<dbReference type="EMBL" id="UINC01004872">
    <property type="protein sequence ID" value="SVA17465.1"/>
    <property type="molecule type" value="Genomic_DNA"/>
</dbReference>
<evidence type="ECO:0000313" key="3">
    <source>
        <dbReference type="EMBL" id="SVA17465.1"/>
    </source>
</evidence>
<feature type="transmembrane region" description="Helical" evidence="2">
    <location>
        <begin position="232"/>
        <end position="256"/>
    </location>
</feature>
<name>A0A381TN34_9ZZZZ</name>
<gene>
    <name evidence="3" type="ORF">METZ01_LOCUS70319</name>
</gene>
<feature type="transmembrane region" description="Helical" evidence="2">
    <location>
        <begin position="262"/>
        <end position="285"/>
    </location>
</feature>
<protein>
    <recommendedName>
        <fullName evidence="4">DUF2723 domain-containing protein</fullName>
    </recommendedName>
</protein>
<evidence type="ECO:0000256" key="2">
    <source>
        <dbReference type="SAM" id="Phobius"/>
    </source>
</evidence>
<feature type="transmembrane region" description="Helical" evidence="2">
    <location>
        <begin position="432"/>
        <end position="450"/>
    </location>
</feature>
<dbReference type="InterPro" id="IPR052724">
    <property type="entry name" value="GT117_domain-containing"/>
</dbReference>
<keyword evidence="2" id="KW-0812">Transmembrane</keyword>
<feature type="transmembrane region" description="Helical" evidence="2">
    <location>
        <begin position="499"/>
        <end position="518"/>
    </location>
</feature>
<dbReference type="Pfam" id="PF11028">
    <property type="entry name" value="TMEM260-like"/>
    <property type="match status" value="1"/>
</dbReference>
<keyword evidence="1" id="KW-0175">Coiled coil</keyword>
<reference evidence="3" key="1">
    <citation type="submission" date="2018-05" db="EMBL/GenBank/DDBJ databases">
        <authorList>
            <person name="Lanie J.A."/>
            <person name="Ng W.-L."/>
            <person name="Kazmierczak K.M."/>
            <person name="Andrzejewski T.M."/>
            <person name="Davidsen T.M."/>
            <person name="Wayne K.J."/>
            <person name="Tettelin H."/>
            <person name="Glass J.I."/>
            <person name="Rusch D."/>
            <person name="Podicherti R."/>
            <person name="Tsui H.-C.T."/>
            <person name="Winkler M.E."/>
        </authorList>
    </citation>
    <scope>NUCLEOTIDE SEQUENCE</scope>
</reference>
<dbReference type="PANTHER" id="PTHR16214:SF3">
    <property type="entry name" value="TRANSMEMBRANE PROTEIN 260"/>
    <property type="match status" value="1"/>
</dbReference>
<feature type="transmembrane region" description="Helical" evidence="2">
    <location>
        <begin position="204"/>
        <end position="225"/>
    </location>
</feature>
<dbReference type="PANTHER" id="PTHR16214">
    <property type="entry name" value="TRANSMEMBRANE PROTEIN 260"/>
    <property type="match status" value="1"/>
</dbReference>
<dbReference type="AlphaFoldDB" id="A0A381TN34"/>
<evidence type="ECO:0008006" key="4">
    <source>
        <dbReference type="Google" id="ProtNLM"/>
    </source>
</evidence>
<feature type="transmembrane region" description="Helical" evidence="2">
    <location>
        <begin position="103"/>
        <end position="124"/>
    </location>
</feature>